<sequence length="633" mass="69200">MRVLRQHLVGFGLLALAIGASGYRQSQDAQGSETSVNQDIVPLVCCVSVNVPSPEIALKVKSYMEDIGEFSPLSVAGVGVGSQVLPFSEGLFQDLTDMNLEPRKTCFYLSERHVLGKDVRSIYLGSTGEREAARPVAVRPWMQGVPPDTGAGKLFLLDSGLSRVLQVSCPGDPSISNNGEYIGIFVEENQGEGRWDIYNRSGAITAQVEVAPFGDGNPDRIILSNAGYCATIPTNAPFEGPRVDFYGPEGELIAQEIRSDWSGGYASGCFSDDGRYLLLVALYHSEGGLRSEVSLYSNAGERVWTFVPDEPVGLCSAASISRKGKKAIVSFDEDTVNSSKAVTYLLGKYGDCINKVLGFAARRVRFGGSEEYVLLCERSKMMVLWTFIGRTIFEHGDPAIGDADFAGSGKRVSVIEGKSVVLYDTEGSKLWSTRLPDVATASRPKIGISNDGREISLAVGNVFQVYRQWSKWEKADLETRRLPPDSFPELPQHIREYLKDHGYTIPQAYRPSRPHNVISGEFREKGITDFAVLASKNRSSCIMIFWGGSVENISRIREAKDRTILQGIGRGKIGFSRAIMVAKGVSVQKACRIYGEAESHEIKHDGIEDYFLGKASIIHCLVDGEWIGVLGAD</sequence>
<dbReference type="Proteomes" id="UP000315525">
    <property type="component" value="Unassembled WGS sequence"/>
</dbReference>
<gene>
    <name evidence="1" type="ORF">E3J62_09380</name>
</gene>
<dbReference type="AlphaFoldDB" id="A0A523UQH2"/>
<dbReference type="SUPFAM" id="SSF69304">
    <property type="entry name" value="Tricorn protease N-terminal domain"/>
    <property type="match status" value="1"/>
</dbReference>
<evidence type="ECO:0000313" key="1">
    <source>
        <dbReference type="EMBL" id="TET44783.1"/>
    </source>
</evidence>
<comment type="caution">
    <text evidence="1">The sequence shown here is derived from an EMBL/GenBank/DDBJ whole genome shotgun (WGS) entry which is preliminary data.</text>
</comment>
<dbReference type="EMBL" id="SOJN01000109">
    <property type="protein sequence ID" value="TET44783.1"/>
    <property type="molecule type" value="Genomic_DNA"/>
</dbReference>
<evidence type="ECO:0000313" key="2">
    <source>
        <dbReference type="Proteomes" id="UP000315525"/>
    </source>
</evidence>
<proteinExistence type="predicted"/>
<reference evidence="1 2" key="1">
    <citation type="submission" date="2019-03" db="EMBL/GenBank/DDBJ databases">
        <title>Metabolic potential of uncultured bacteria and archaea associated with petroleum seepage in deep-sea sediments.</title>
        <authorList>
            <person name="Dong X."/>
            <person name="Hubert C."/>
        </authorList>
    </citation>
    <scope>NUCLEOTIDE SEQUENCE [LARGE SCALE GENOMIC DNA]</scope>
    <source>
        <strain evidence="1">E44_bin18</strain>
    </source>
</reference>
<name>A0A523UQH2_UNCT6</name>
<accession>A0A523UQH2</accession>
<protein>
    <submittedName>
        <fullName evidence="1">Uncharacterized protein</fullName>
    </submittedName>
</protein>
<organism evidence="1 2">
    <name type="scientific">candidate division TA06 bacterium</name>
    <dbReference type="NCBI Taxonomy" id="2250710"/>
    <lineage>
        <taxon>Bacteria</taxon>
        <taxon>Bacteria division TA06</taxon>
    </lineage>
</organism>